<dbReference type="CDD" id="cd01045">
    <property type="entry name" value="Ferritin_like_AB"/>
    <property type="match status" value="1"/>
</dbReference>
<reference evidence="1" key="1">
    <citation type="journal article" date="2015" name="Nature">
        <title>Complex archaea that bridge the gap between prokaryotes and eukaryotes.</title>
        <authorList>
            <person name="Spang A."/>
            <person name="Saw J.H."/>
            <person name="Jorgensen S.L."/>
            <person name="Zaremba-Niedzwiedzka K."/>
            <person name="Martijn J."/>
            <person name="Lind A.E."/>
            <person name="van Eijk R."/>
            <person name="Schleper C."/>
            <person name="Guy L."/>
            <person name="Ettema T.J."/>
        </authorList>
    </citation>
    <scope>NUCLEOTIDE SEQUENCE</scope>
</reference>
<dbReference type="EMBL" id="LAZR01055982">
    <property type="protein sequence ID" value="KKK75171.1"/>
    <property type="molecule type" value="Genomic_DNA"/>
</dbReference>
<dbReference type="InterPro" id="IPR012347">
    <property type="entry name" value="Ferritin-like"/>
</dbReference>
<name>A0A0F9ASK8_9ZZZZ</name>
<evidence type="ECO:0000313" key="1">
    <source>
        <dbReference type="EMBL" id="KKK75171.1"/>
    </source>
</evidence>
<dbReference type="Gene3D" id="1.20.1260.10">
    <property type="match status" value="1"/>
</dbReference>
<dbReference type="AlphaFoldDB" id="A0A0F9ASK8"/>
<organism evidence="1">
    <name type="scientific">marine sediment metagenome</name>
    <dbReference type="NCBI Taxonomy" id="412755"/>
    <lineage>
        <taxon>unclassified sequences</taxon>
        <taxon>metagenomes</taxon>
        <taxon>ecological metagenomes</taxon>
    </lineage>
</organism>
<protein>
    <submittedName>
        <fullName evidence="1">Uncharacterized protein</fullName>
    </submittedName>
</protein>
<accession>A0A0F9ASK8</accession>
<dbReference type="InterPro" id="IPR009078">
    <property type="entry name" value="Ferritin-like_SF"/>
</dbReference>
<sequence length="161" mass="17869">MFTFNADEIFEMAEEIERNGAKFYRKAAEHAADAEIKKMLNDFAAMEDGHLVTFAAMREQLAGGEKEAITFDPEHEAALYLQSMADAHGWEGKKSIDEDLTGNESPTEILKIAIAAEKESVAFYVGIRDLVSEKAGKNKVDAVIKEEMAHITTLNNRLTSL</sequence>
<comment type="caution">
    <text evidence="1">The sequence shown here is derived from an EMBL/GenBank/DDBJ whole genome shotgun (WGS) entry which is preliminary data.</text>
</comment>
<proteinExistence type="predicted"/>
<dbReference type="Pfam" id="PF13668">
    <property type="entry name" value="Ferritin_2"/>
    <property type="match status" value="1"/>
</dbReference>
<dbReference type="SUPFAM" id="SSF47240">
    <property type="entry name" value="Ferritin-like"/>
    <property type="match status" value="1"/>
</dbReference>
<gene>
    <name evidence="1" type="ORF">LCGC14_2876420</name>
</gene>